<evidence type="ECO:0000313" key="4">
    <source>
        <dbReference type="EMBL" id="MBM7851645.1"/>
    </source>
</evidence>
<feature type="compositionally biased region" description="Pro residues" evidence="1">
    <location>
        <begin position="179"/>
        <end position="195"/>
    </location>
</feature>
<dbReference type="RefSeq" id="WP_246482407.1">
    <property type="nucleotide sequence ID" value="NZ_BSFF01000001.1"/>
</dbReference>
<evidence type="ECO:0000313" key="6">
    <source>
        <dbReference type="Proteomes" id="UP001143400"/>
    </source>
</evidence>
<feature type="region of interest" description="Disordered" evidence="1">
    <location>
        <begin position="145"/>
        <end position="195"/>
    </location>
</feature>
<name>A0A9W6IT22_9HYPH</name>
<keyword evidence="2" id="KW-1133">Transmembrane helix</keyword>
<feature type="compositionally biased region" description="Basic and acidic residues" evidence="1">
    <location>
        <begin position="154"/>
        <end position="177"/>
    </location>
</feature>
<dbReference type="Proteomes" id="UP000758856">
    <property type="component" value="Unassembled WGS sequence"/>
</dbReference>
<dbReference type="SUPFAM" id="SSF101756">
    <property type="entry name" value="Hypothetical protein YgiW"/>
    <property type="match status" value="1"/>
</dbReference>
<accession>A0A9W6IT22</accession>
<evidence type="ECO:0000313" key="5">
    <source>
        <dbReference type="Proteomes" id="UP000758856"/>
    </source>
</evidence>
<proteinExistence type="predicted"/>
<evidence type="ECO:0000313" key="3">
    <source>
        <dbReference type="EMBL" id="GLK54705.1"/>
    </source>
</evidence>
<keyword evidence="2" id="KW-0472">Membrane</keyword>
<evidence type="ECO:0000256" key="2">
    <source>
        <dbReference type="SAM" id="Phobius"/>
    </source>
</evidence>
<comment type="caution">
    <text evidence="3">The sequence shown here is derived from an EMBL/GenBank/DDBJ whole genome shotgun (WGS) entry which is preliminary data.</text>
</comment>
<feature type="transmembrane region" description="Helical" evidence="2">
    <location>
        <begin position="30"/>
        <end position="53"/>
    </location>
</feature>
<evidence type="ECO:0000256" key="1">
    <source>
        <dbReference type="SAM" id="MobiDB-lite"/>
    </source>
</evidence>
<keyword evidence="5" id="KW-1185">Reference proteome</keyword>
<dbReference type="AlphaFoldDB" id="A0A9W6IT22"/>
<dbReference type="EMBL" id="BSFF01000001">
    <property type="protein sequence ID" value="GLK54705.1"/>
    <property type="molecule type" value="Genomic_DNA"/>
</dbReference>
<dbReference type="PROSITE" id="PS51318">
    <property type="entry name" value="TAT"/>
    <property type="match status" value="1"/>
</dbReference>
<organism evidence="3 6">
    <name type="scientific">Methylopila capsulata</name>
    <dbReference type="NCBI Taxonomy" id="61654"/>
    <lineage>
        <taxon>Bacteria</taxon>
        <taxon>Pseudomonadati</taxon>
        <taxon>Pseudomonadota</taxon>
        <taxon>Alphaproteobacteria</taxon>
        <taxon>Hyphomicrobiales</taxon>
        <taxon>Methylopilaceae</taxon>
        <taxon>Methylopila</taxon>
    </lineage>
</organism>
<sequence>MTTDNNAPTAEPIAPKTDAAPRPKRGRRTIFAAAGVALLAAGAAAGAGAASFARHGGGEMAPLAPVAISAVKDGAVTTVKGKVAEIFGNKFVLQDDSGRALVETGRAGEGGKLVAADEAVTVQGRFENGFLHAAWIVRADGATEKVGGFGPGGPKEHERHGHGPKRGEREDGPRRGADAPPPPPAGGPERPGAPL</sequence>
<dbReference type="Proteomes" id="UP001143400">
    <property type="component" value="Unassembled WGS sequence"/>
</dbReference>
<reference evidence="4 5" key="2">
    <citation type="submission" date="2021-01" db="EMBL/GenBank/DDBJ databases">
        <title>Genomic Encyclopedia of Type Strains, Phase IV (KMG-IV): sequencing the most valuable type-strain genomes for metagenomic binning, comparative biology and taxonomic classification.</title>
        <authorList>
            <person name="Goeker M."/>
        </authorList>
    </citation>
    <scope>NUCLEOTIDE SEQUENCE [LARGE SCALE GENOMIC DNA]</scope>
    <source>
        <strain evidence="4 5">DSM 6130</strain>
    </source>
</reference>
<feature type="region of interest" description="Disordered" evidence="1">
    <location>
        <begin position="1"/>
        <end position="25"/>
    </location>
</feature>
<reference evidence="3" key="3">
    <citation type="submission" date="2023-01" db="EMBL/GenBank/DDBJ databases">
        <authorList>
            <person name="Sun Q."/>
            <person name="Evtushenko L."/>
        </authorList>
    </citation>
    <scope>NUCLEOTIDE SEQUENCE</scope>
    <source>
        <strain evidence="3">VKM B-1606</strain>
    </source>
</reference>
<dbReference type="InterPro" id="IPR036700">
    <property type="entry name" value="BOBF_sf"/>
</dbReference>
<gene>
    <name evidence="3" type="ORF">GCM10008170_07240</name>
    <name evidence="4" type="ORF">JOD31_001870</name>
</gene>
<reference evidence="3" key="1">
    <citation type="journal article" date="2014" name="Int. J. Syst. Evol. Microbiol.">
        <title>Complete genome sequence of Corynebacterium casei LMG S-19264T (=DSM 44701T), isolated from a smear-ripened cheese.</title>
        <authorList>
            <consortium name="US DOE Joint Genome Institute (JGI-PGF)"/>
            <person name="Walter F."/>
            <person name="Albersmeier A."/>
            <person name="Kalinowski J."/>
            <person name="Ruckert C."/>
        </authorList>
    </citation>
    <scope>NUCLEOTIDE SEQUENCE</scope>
    <source>
        <strain evidence="3">VKM B-1606</strain>
    </source>
</reference>
<dbReference type="EMBL" id="JAFBCY010000002">
    <property type="protein sequence ID" value="MBM7851645.1"/>
    <property type="molecule type" value="Genomic_DNA"/>
</dbReference>
<dbReference type="InterPro" id="IPR006311">
    <property type="entry name" value="TAT_signal"/>
</dbReference>
<keyword evidence="2" id="KW-0812">Transmembrane</keyword>
<protein>
    <submittedName>
        <fullName evidence="4">Uncharacterized protein YdeI (BOF family)</fullName>
    </submittedName>
</protein>